<accession>A0A0S4LPJ7</accession>
<evidence type="ECO:0000256" key="2">
    <source>
        <dbReference type="SAM" id="Coils"/>
    </source>
</evidence>
<keyword evidence="8" id="KW-1185">Reference proteome</keyword>
<evidence type="ECO:0000313" key="7">
    <source>
        <dbReference type="EMBL" id="CUS39521.1"/>
    </source>
</evidence>
<dbReference type="Pfam" id="PF25954">
    <property type="entry name" value="Beta-barrel_RND_2"/>
    <property type="match status" value="1"/>
</dbReference>
<evidence type="ECO:0000259" key="5">
    <source>
        <dbReference type="Pfam" id="PF25917"/>
    </source>
</evidence>
<evidence type="ECO:0000259" key="6">
    <source>
        <dbReference type="Pfam" id="PF25954"/>
    </source>
</evidence>
<evidence type="ECO:0000256" key="3">
    <source>
        <dbReference type="SAM" id="MobiDB-lite"/>
    </source>
</evidence>
<comment type="similarity">
    <text evidence="1">Belongs to the membrane fusion protein (MFP) (TC 8.A.1) family.</text>
</comment>
<dbReference type="SUPFAM" id="SSF111369">
    <property type="entry name" value="HlyD-like secretion proteins"/>
    <property type="match status" value="1"/>
</dbReference>
<dbReference type="PANTHER" id="PTHR30469">
    <property type="entry name" value="MULTIDRUG RESISTANCE PROTEIN MDTA"/>
    <property type="match status" value="1"/>
</dbReference>
<evidence type="ECO:0000313" key="8">
    <source>
        <dbReference type="Proteomes" id="UP000199032"/>
    </source>
</evidence>
<reference evidence="7 8" key="1">
    <citation type="submission" date="2015-10" db="EMBL/GenBank/DDBJ databases">
        <authorList>
            <person name="Gilbert D.G."/>
        </authorList>
    </citation>
    <scope>NUCLEOTIDE SEQUENCE [LARGE SCALE GENOMIC DNA]</scope>
    <source>
        <strain evidence="7">COMA1</strain>
    </source>
</reference>
<sequence length="419" mass="44650">MRRIGLILSVLAVGLGIGGYVFFNGERKAPVRYRTATVERGQVISVVSATGTINPVVSVQVGTQVSGMVKSLHADFNSQVKAGEIVAVIDPEPFKARREQAASNLEMARASVARARADLAQRKRELSRVEVLLPEQFVSQNDADVAITNYHSAEAQVRVTEAQVKQAEAAVNAADLELKYTVIRSPVEGIVVARNIEVGQTVASSFATPNLFLIALDLTKMQVDTNVSESDIGGMSEGKEAVFTVDAYPGISFTGIVKQVRLAPISVQNVVTYNVVVSVDNADLRLKPGMTANVSIVVAQKDQVIKVPNAALRFVPPKGEGSPRDVGGRSSKGEAARPVTTEWRPMVAPKIVWKQGENGDLVPLSVQTGISDGSSTEIISEGLSAGDVIVIGIDQSFDEKKEGKGLPPGFGSSPRPRNR</sequence>
<dbReference type="InterPro" id="IPR058624">
    <property type="entry name" value="MdtA-like_HH"/>
</dbReference>
<dbReference type="GO" id="GO:1990281">
    <property type="term" value="C:efflux pump complex"/>
    <property type="evidence" value="ECO:0007669"/>
    <property type="project" value="TreeGrafter"/>
</dbReference>
<dbReference type="InterPro" id="IPR006143">
    <property type="entry name" value="RND_pump_MFP"/>
</dbReference>
<feature type="region of interest" description="Disordered" evidence="3">
    <location>
        <begin position="397"/>
        <end position="419"/>
    </location>
</feature>
<feature type="domain" description="Multidrug resistance protein MdtA-like barrel-sandwich hybrid" evidence="5">
    <location>
        <begin position="59"/>
        <end position="211"/>
    </location>
</feature>
<dbReference type="Pfam" id="PF25876">
    <property type="entry name" value="HH_MFP_RND"/>
    <property type="match status" value="1"/>
</dbReference>
<dbReference type="Gene3D" id="2.40.30.170">
    <property type="match status" value="1"/>
</dbReference>
<dbReference type="EMBL" id="CZQA01000014">
    <property type="protein sequence ID" value="CUS39521.1"/>
    <property type="molecule type" value="Genomic_DNA"/>
</dbReference>
<dbReference type="Proteomes" id="UP000199032">
    <property type="component" value="Unassembled WGS sequence"/>
</dbReference>
<keyword evidence="2" id="KW-0175">Coiled coil</keyword>
<gene>
    <name evidence="7" type="primary">macA</name>
    <name evidence="7" type="ORF">COMA1_80066</name>
</gene>
<dbReference type="AlphaFoldDB" id="A0A0S4LPJ7"/>
<organism evidence="7 8">
    <name type="scientific">Candidatus Nitrospira nitrosa</name>
    <dbReference type="NCBI Taxonomy" id="1742972"/>
    <lineage>
        <taxon>Bacteria</taxon>
        <taxon>Pseudomonadati</taxon>
        <taxon>Nitrospirota</taxon>
        <taxon>Nitrospiria</taxon>
        <taxon>Nitrospirales</taxon>
        <taxon>Nitrospiraceae</taxon>
        <taxon>Nitrospira</taxon>
    </lineage>
</organism>
<dbReference type="NCBIfam" id="TIGR01730">
    <property type="entry name" value="RND_mfp"/>
    <property type="match status" value="1"/>
</dbReference>
<feature type="region of interest" description="Disordered" evidence="3">
    <location>
        <begin position="316"/>
        <end position="338"/>
    </location>
</feature>
<feature type="domain" description="CusB-like beta-barrel" evidence="6">
    <location>
        <begin position="224"/>
        <end position="296"/>
    </location>
</feature>
<feature type="compositionally biased region" description="Basic and acidic residues" evidence="3">
    <location>
        <begin position="321"/>
        <end position="335"/>
    </location>
</feature>
<feature type="coiled-coil region" evidence="2">
    <location>
        <begin position="150"/>
        <end position="177"/>
    </location>
</feature>
<dbReference type="InterPro" id="IPR058792">
    <property type="entry name" value="Beta-barrel_RND_2"/>
</dbReference>
<evidence type="ECO:0000256" key="1">
    <source>
        <dbReference type="ARBA" id="ARBA00009477"/>
    </source>
</evidence>
<dbReference type="PANTHER" id="PTHR30469:SF33">
    <property type="entry name" value="SLR1207 PROTEIN"/>
    <property type="match status" value="1"/>
</dbReference>
<dbReference type="InterPro" id="IPR058625">
    <property type="entry name" value="MdtA-like_BSH"/>
</dbReference>
<dbReference type="STRING" id="1742972.COMA1_80066"/>
<dbReference type="Gene3D" id="1.10.287.470">
    <property type="entry name" value="Helix hairpin bin"/>
    <property type="match status" value="1"/>
</dbReference>
<dbReference type="Gene3D" id="2.40.50.100">
    <property type="match status" value="1"/>
</dbReference>
<dbReference type="OrthoDB" id="9809068at2"/>
<protein>
    <submittedName>
        <fullName evidence="7">Putative Efflux transporter, RND family, MFP subunit, Macrolide-specific efflux protein</fullName>
    </submittedName>
</protein>
<evidence type="ECO:0000259" key="4">
    <source>
        <dbReference type="Pfam" id="PF25876"/>
    </source>
</evidence>
<dbReference type="Pfam" id="PF25917">
    <property type="entry name" value="BSH_RND"/>
    <property type="match status" value="1"/>
</dbReference>
<feature type="domain" description="Multidrug resistance protein MdtA-like alpha-helical hairpin" evidence="4">
    <location>
        <begin position="105"/>
        <end position="181"/>
    </location>
</feature>
<dbReference type="RefSeq" id="WP_090751263.1">
    <property type="nucleotide sequence ID" value="NZ_CZQA01000014.1"/>
</dbReference>
<feature type="coiled-coil region" evidence="2">
    <location>
        <begin position="98"/>
        <end position="125"/>
    </location>
</feature>
<dbReference type="GO" id="GO:0015562">
    <property type="term" value="F:efflux transmembrane transporter activity"/>
    <property type="evidence" value="ECO:0007669"/>
    <property type="project" value="TreeGrafter"/>
</dbReference>
<name>A0A0S4LPJ7_9BACT</name>
<proteinExistence type="inferred from homology"/>